<keyword evidence="2 5" id="KW-0238">DNA-binding</keyword>
<evidence type="ECO:0000256" key="5">
    <source>
        <dbReference type="PROSITE-ProRule" id="PRU00108"/>
    </source>
</evidence>
<protein>
    <recommendedName>
        <fullName evidence="9">Homeobox domain-containing protein</fullName>
    </recommendedName>
</protein>
<evidence type="ECO:0000256" key="8">
    <source>
        <dbReference type="SAM" id="MobiDB-lite"/>
    </source>
</evidence>
<evidence type="ECO:0000259" key="9">
    <source>
        <dbReference type="PROSITE" id="PS50071"/>
    </source>
</evidence>
<dbReference type="PRINTS" id="PR00031">
    <property type="entry name" value="HTHREPRESSR"/>
</dbReference>
<organism evidence="10 11">
    <name type="scientific">Calicophoron daubneyi</name>
    <name type="common">Rumen fluke</name>
    <name type="synonym">Paramphistomum daubneyi</name>
    <dbReference type="NCBI Taxonomy" id="300641"/>
    <lineage>
        <taxon>Eukaryota</taxon>
        <taxon>Metazoa</taxon>
        <taxon>Spiralia</taxon>
        <taxon>Lophotrochozoa</taxon>
        <taxon>Platyhelminthes</taxon>
        <taxon>Trematoda</taxon>
        <taxon>Digenea</taxon>
        <taxon>Plagiorchiida</taxon>
        <taxon>Pronocephalata</taxon>
        <taxon>Paramphistomoidea</taxon>
        <taxon>Paramphistomidae</taxon>
        <taxon>Calicophoron</taxon>
    </lineage>
</organism>
<dbReference type="Pfam" id="PF00046">
    <property type="entry name" value="Homeodomain"/>
    <property type="match status" value="1"/>
</dbReference>
<evidence type="ECO:0000256" key="6">
    <source>
        <dbReference type="RuleBase" id="RU000682"/>
    </source>
</evidence>
<dbReference type="GO" id="GO:0005634">
    <property type="term" value="C:nucleus"/>
    <property type="evidence" value="ECO:0007669"/>
    <property type="project" value="UniProtKB-SubCell"/>
</dbReference>
<reference evidence="10" key="1">
    <citation type="submission" date="2024-06" db="EMBL/GenBank/DDBJ databases">
        <authorList>
            <person name="Liu X."/>
            <person name="Lenzi L."/>
            <person name="Haldenby T S."/>
            <person name="Uol C."/>
        </authorList>
    </citation>
    <scope>NUCLEOTIDE SEQUENCE</scope>
</reference>
<dbReference type="Proteomes" id="UP001497525">
    <property type="component" value="Unassembled WGS sequence"/>
</dbReference>
<dbReference type="SUPFAM" id="SSF46689">
    <property type="entry name" value="Homeodomain-like"/>
    <property type="match status" value="1"/>
</dbReference>
<dbReference type="InterPro" id="IPR017970">
    <property type="entry name" value="Homeobox_CS"/>
</dbReference>
<dbReference type="GO" id="GO:0003677">
    <property type="term" value="F:DNA binding"/>
    <property type="evidence" value="ECO:0007669"/>
    <property type="project" value="UniProtKB-UniRule"/>
</dbReference>
<dbReference type="AlphaFoldDB" id="A0AAV2TRI8"/>
<dbReference type="PROSITE" id="PS00027">
    <property type="entry name" value="HOMEOBOX_1"/>
    <property type="match status" value="1"/>
</dbReference>
<dbReference type="SMART" id="SM00389">
    <property type="entry name" value="HOX"/>
    <property type="match status" value="1"/>
</dbReference>
<evidence type="ECO:0000256" key="4">
    <source>
        <dbReference type="ARBA" id="ARBA00023242"/>
    </source>
</evidence>
<dbReference type="PANTHER" id="PTHR24333:SF5">
    <property type="entry name" value="VENT HOMEOBOX"/>
    <property type="match status" value="1"/>
</dbReference>
<dbReference type="CDD" id="cd00086">
    <property type="entry name" value="homeodomain"/>
    <property type="match status" value="1"/>
</dbReference>
<comment type="subcellular location">
    <subcellularLocation>
        <location evidence="1 5 6">Nucleus</location>
    </subcellularLocation>
</comment>
<evidence type="ECO:0000256" key="7">
    <source>
        <dbReference type="SAM" id="Coils"/>
    </source>
</evidence>
<keyword evidence="3 5" id="KW-0371">Homeobox</keyword>
<evidence type="ECO:0000256" key="1">
    <source>
        <dbReference type="ARBA" id="ARBA00004123"/>
    </source>
</evidence>
<evidence type="ECO:0000256" key="3">
    <source>
        <dbReference type="ARBA" id="ARBA00023155"/>
    </source>
</evidence>
<sequence length="206" mass="23616">MDKHGSIDASEISCINRGAQIAKRRKTRTTFSNSQLIELENNFNRQKYLTPSDRDRIAKHLGLTNTQVITWFQNRRAKLKREAEELERDILAARQQEHRKLFEISSGPEFGEKRVRSEDVICSDQTDFSDEWKITHPNGPSSEVASSPDMNSVLSIHRLVGDRSPKPPKLALLNGELDKQKPTKPQANLLWSPAEEIDEKWRKSGE</sequence>
<gene>
    <name evidence="10" type="ORF">CDAUBV1_LOCUS11874</name>
</gene>
<dbReference type="GO" id="GO:0000981">
    <property type="term" value="F:DNA-binding transcription factor activity, RNA polymerase II-specific"/>
    <property type="evidence" value="ECO:0007669"/>
    <property type="project" value="InterPro"/>
</dbReference>
<proteinExistence type="predicted"/>
<feature type="region of interest" description="Disordered" evidence="8">
    <location>
        <begin position="159"/>
        <end position="206"/>
    </location>
</feature>
<feature type="DNA-binding region" description="Homeobox" evidence="5">
    <location>
        <begin position="24"/>
        <end position="83"/>
    </location>
</feature>
<accession>A0AAV2TRI8</accession>
<evidence type="ECO:0000313" key="10">
    <source>
        <dbReference type="EMBL" id="CAL5137578.1"/>
    </source>
</evidence>
<dbReference type="InterPro" id="IPR000047">
    <property type="entry name" value="HTH_motif"/>
</dbReference>
<keyword evidence="4 5" id="KW-0539">Nucleus</keyword>
<feature type="domain" description="Homeobox" evidence="9">
    <location>
        <begin position="22"/>
        <end position="82"/>
    </location>
</feature>
<dbReference type="Gene3D" id="1.10.10.60">
    <property type="entry name" value="Homeodomain-like"/>
    <property type="match status" value="1"/>
</dbReference>
<evidence type="ECO:0000256" key="2">
    <source>
        <dbReference type="ARBA" id="ARBA00023125"/>
    </source>
</evidence>
<feature type="coiled-coil region" evidence="7">
    <location>
        <begin position="69"/>
        <end position="96"/>
    </location>
</feature>
<dbReference type="InterPro" id="IPR009057">
    <property type="entry name" value="Homeodomain-like_sf"/>
</dbReference>
<keyword evidence="7" id="KW-0175">Coiled coil</keyword>
<dbReference type="EMBL" id="CAXLJL010000412">
    <property type="protein sequence ID" value="CAL5137578.1"/>
    <property type="molecule type" value="Genomic_DNA"/>
</dbReference>
<dbReference type="InterPro" id="IPR050848">
    <property type="entry name" value="Homeobox_TF"/>
</dbReference>
<comment type="caution">
    <text evidence="10">The sequence shown here is derived from an EMBL/GenBank/DDBJ whole genome shotgun (WGS) entry which is preliminary data.</text>
</comment>
<name>A0AAV2TRI8_CALDB</name>
<dbReference type="PROSITE" id="PS50071">
    <property type="entry name" value="HOMEOBOX_2"/>
    <property type="match status" value="1"/>
</dbReference>
<evidence type="ECO:0000313" key="11">
    <source>
        <dbReference type="Proteomes" id="UP001497525"/>
    </source>
</evidence>
<dbReference type="PANTHER" id="PTHR24333">
    <property type="entry name" value="HOMEO BOX HB9 LIKE A-RELATED"/>
    <property type="match status" value="1"/>
</dbReference>
<dbReference type="InterPro" id="IPR001356">
    <property type="entry name" value="HD"/>
</dbReference>